<keyword evidence="7 9" id="KW-0460">Magnesium</keyword>
<keyword evidence="3 7" id="KW-0808">Transferase</keyword>
<keyword evidence="5 7" id="KW-1133">Transmembrane helix</keyword>
<evidence type="ECO:0000256" key="6">
    <source>
        <dbReference type="ARBA" id="ARBA00023136"/>
    </source>
</evidence>
<feature type="transmembrane region" description="Helical" evidence="7">
    <location>
        <begin position="73"/>
        <end position="91"/>
    </location>
</feature>
<proteinExistence type="inferred from homology"/>
<dbReference type="PROSITE" id="PS01348">
    <property type="entry name" value="MRAY_2"/>
    <property type="match status" value="1"/>
</dbReference>
<accession>A0A4Y6Q2G1</accession>
<dbReference type="NCBIfam" id="TIGR00445">
    <property type="entry name" value="mraY"/>
    <property type="match status" value="1"/>
</dbReference>
<dbReference type="Proteomes" id="UP000315995">
    <property type="component" value="Chromosome"/>
</dbReference>
<dbReference type="EC" id="2.7.8.13" evidence="7 8"/>
<gene>
    <name evidence="7" type="primary">mraY</name>
    <name evidence="10" type="ORF">FIV42_29715</name>
</gene>
<dbReference type="PANTHER" id="PTHR22926">
    <property type="entry name" value="PHOSPHO-N-ACETYLMURAMOYL-PENTAPEPTIDE-TRANSFERASE"/>
    <property type="match status" value="1"/>
</dbReference>
<protein>
    <recommendedName>
        <fullName evidence="7 8">Phospho-N-acetylmuramoyl-pentapeptide-transferase</fullName>
        <ecNumber evidence="7 8">2.7.8.13</ecNumber>
    </recommendedName>
    <alternativeName>
        <fullName evidence="7">UDP-MurNAc-pentapeptide phosphotransferase</fullName>
    </alternativeName>
</protein>
<dbReference type="UniPathway" id="UPA00219"/>
<dbReference type="GO" id="GO:0046872">
    <property type="term" value="F:metal ion binding"/>
    <property type="evidence" value="ECO:0007669"/>
    <property type="project" value="UniProtKB-KW"/>
</dbReference>
<dbReference type="GO" id="GO:0008360">
    <property type="term" value="P:regulation of cell shape"/>
    <property type="evidence" value="ECO:0007669"/>
    <property type="project" value="UniProtKB-KW"/>
</dbReference>
<comment type="cofactor">
    <cofactor evidence="7 9">
        <name>Mg(2+)</name>
        <dbReference type="ChEBI" id="CHEBI:18420"/>
    </cofactor>
</comment>
<keyword evidence="7" id="KW-0133">Cell shape</keyword>
<evidence type="ECO:0000256" key="4">
    <source>
        <dbReference type="ARBA" id="ARBA00022692"/>
    </source>
</evidence>
<reference evidence="10 11" key="1">
    <citation type="submission" date="2019-06" db="EMBL/GenBank/DDBJ databases">
        <title>Persicimonas caeni gen. nov., sp. nov., a predatory bacterium isolated from solar saltern.</title>
        <authorList>
            <person name="Wang S."/>
        </authorList>
    </citation>
    <scope>NUCLEOTIDE SEQUENCE [LARGE SCALE GENOMIC DNA]</scope>
    <source>
        <strain evidence="10 11">YN101</strain>
    </source>
</reference>
<dbReference type="HAMAP" id="MF_00038">
    <property type="entry name" value="MraY"/>
    <property type="match status" value="1"/>
</dbReference>
<dbReference type="PROSITE" id="PS01347">
    <property type="entry name" value="MRAY_1"/>
    <property type="match status" value="1"/>
</dbReference>
<keyword evidence="7" id="KW-0131">Cell cycle</keyword>
<dbReference type="EMBL" id="CP041186">
    <property type="protein sequence ID" value="QDG54774.1"/>
    <property type="molecule type" value="Genomic_DNA"/>
</dbReference>
<sequence length="379" mass="41664">MLFELFFWLKDEFGPLNVFRYVSFRTVAAMMTSLLLSMFLYPWFIRKLQMRQIGQVIREDGPESHFSKAGTPTMGGVLILFAVVFSTLMWADLKNPYVGVVLGITVLFGVVGFFDDYMKLSGQSSAGLSGKWRLLIEFGVAAGAMMIMFNFEVFDYSTTLYLPFVSTEKFSLQLPLAVYVPFALLVIVGTANAVNLTDGLDGLAIGPVIVAAGTFLILAYSSATVLGYEVVVDGVTEIRKFDLAAYLMIPKVEGAQELAIFCASIIGAGVGFLWYNAFPAQVFMGDVGSLSLGGALGTLAVVTKHELLSTIIFGIFLVEAISVITQTTSYKLTGKRVFRMAPIHHHFEMKGWPEPKIIVRFWIIAILLSLIALASLKLR</sequence>
<feature type="binding site" evidence="9">
    <location>
        <position position="286"/>
    </location>
    <ligand>
        <name>Mg(2+)</name>
        <dbReference type="ChEBI" id="CHEBI:18420"/>
    </ligand>
</feature>
<evidence type="ECO:0000313" key="11">
    <source>
        <dbReference type="Proteomes" id="UP000315995"/>
    </source>
</evidence>
<dbReference type="GO" id="GO:0008963">
    <property type="term" value="F:phospho-N-acetylmuramoyl-pentapeptide-transferase activity"/>
    <property type="evidence" value="ECO:0007669"/>
    <property type="project" value="UniProtKB-UniRule"/>
</dbReference>
<evidence type="ECO:0000256" key="7">
    <source>
        <dbReference type="HAMAP-Rule" id="MF_00038"/>
    </source>
</evidence>
<dbReference type="InterPro" id="IPR018480">
    <property type="entry name" value="PNAcMuramoyl-5peptid_Trfase_CS"/>
</dbReference>
<dbReference type="CDD" id="cd06852">
    <property type="entry name" value="GT_MraY"/>
    <property type="match status" value="1"/>
</dbReference>
<comment type="similarity">
    <text evidence="2 7">Belongs to the glycosyltransferase 4 family. MraY subfamily.</text>
</comment>
<dbReference type="OrthoDB" id="9805475at2"/>
<comment type="catalytic activity">
    <reaction evidence="7">
        <text>UDP-N-acetyl-alpha-D-muramoyl-L-alanyl-gamma-D-glutamyl-meso-2,6-diaminopimeloyl-D-alanyl-D-alanine + di-trans,octa-cis-undecaprenyl phosphate = di-trans,octa-cis-undecaprenyl diphospho-N-acetyl-alpha-D-muramoyl-L-alanyl-D-glutamyl-meso-2,6-diaminopimeloyl-D-alanyl-D-alanine + UMP</text>
        <dbReference type="Rhea" id="RHEA:28386"/>
        <dbReference type="ChEBI" id="CHEBI:57865"/>
        <dbReference type="ChEBI" id="CHEBI:60392"/>
        <dbReference type="ChEBI" id="CHEBI:61386"/>
        <dbReference type="ChEBI" id="CHEBI:61387"/>
        <dbReference type="EC" id="2.7.8.13"/>
    </reaction>
</comment>
<feature type="transmembrane region" description="Helical" evidence="7">
    <location>
        <begin position="20"/>
        <end position="44"/>
    </location>
</feature>
<evidence type="ECO:0000256" key="8">
    <source>
        <dbReference type="NCBIfam" id="TIGR00445"/>
    </source>
</evidence>
<comment type="pathway">
    <text evidence="7">Cell wall biogenesis; peptidoglycan biosynthesis.</text>
</comment>
<keyword evidence="11" id="KW-1185">Reference proteome</keyword>
<feature type="transmembrane region" description="Helical" evidence="7">
    <location>
        <begin position="357"/>
        <end position="376"/>
    </location>
</feature>
<dbReference type="RefSeq" id="WP_141201217.1">
    <property type="nucleotide sequence ID" value="NZ_CP041186.1"/>
</dbReference>
<feature type="transmembrane region" description="Helical" evidence="7">
    <location>
        <begin position="203"/>
        <end position="223"/>
    </location>
</feature>
<evidence type="ECO:0000256" key="5">
    <source>
        <dbReference type="ARBA" id="ARBA00022989"/>
    </source>
</evidence>
<evidence type="ECO:0000256" key="9">
    <source>
        <dbReference type="PIRSR" id="PIRSR600715-1"/>
    </source>
</evidence>
<dbReference type="Pfam" id="PF00953">
    <property type="entry name" value="Glycos_transf_4"/>
    <property type="match status" value="1"/>
</dbReference>
<keyword evidence="7" id="KW-0961">Cell wall biogenesis/degradation</keyword>
<evidence type="ECO:0000256" key="3">
    <source>
        <dbReference type="ARBA" id="ARBA00022679"/>
    </source>
</evidence>
<evidence type="ECO:0000313" key="10">
    <source>
        <dbReference type="EMBL" id="QDG54774.1"/>
    </source>
</evidence>
<feature type="transmembrane region" description="Helical" evidence="7">
    <location>
        <begin position="174"/>
        <end position="196"/>
    </location>
</feature>
<dbReference type="GO" id="GO:0051992">
    <property type="term" value="F:UDP-N-acetylmuramoyl-L-alanyl-D-glutamyl-meso-2,6-diaminopimelyl-D-alanyl-D-alanine:undecaprenyl-phosphate transferase activity"/>
    <property type="evidence" value="ECO:0007669"/>
    <property type="project" value="RHEA"/>
</dbReference>
<dbReference type="InterPro" id="IPR003524">
    <property type="entry name" value="PNAcMuramoyl-5peptid_Trfase"/>
</dbReference>
<keyword evidence="4 7" id="KW-0812">Transmembrane</keyword>
<keyword evidence="7 9" id="KW-0479">Metal-binding</keyword>
<feature type="binding site" evidence="9">
    <location>
        <position position="195"/>
    </location>
    <ligand>
        <name>Mg(2+)</name>
        <dbReference type="ChEBI" id="CHEBI:18420"/>
    </ligand>
</feature>
<feature type="transmembrane region" description="Helical" evidence="7">
    <location>
        <begin position="97"/>
        <end position="114"/>
    </location>
</feature>
<evidence type="ECO:0000256" key="1">
    <source>
        <dbReference type="ARBA" id="ARBA00004141"/>
    </source>
</evidence>
<feature type="transmembrane region" description="Helical" evidence="7">
    <location>
        <begin position="258"/>
        <end position="275"/>
    </location>
</feature>
<dbReference type="GO" id="GO:0071555">
    <property type="term" value="P:cell wall organization"/>
    <property type="evidence" value="ECO:0007669"/>
    <property type="project" value="UniProtKB-KW"/>
</dbReference>
<comment type="subcellular location">
    <subcellularLocation>
        <location evidence="7">Cell membrane</location>
        <topology evidence="7">Multi-pass membrane protein</topology>
    </subcellularLocation>
    <subcellularLocation>
        <location evidence="1">Membrane</location>
        <topology evidence="1">Multi-pass membrane protein</topology>
    </subcellularLocation>
</comment>
<dbReference type="GO" id="GO:0009252">
    <property type="term" value="P:peptidoglycan biosynthetic process"/>
    <property type="evidence" value="ECO:0007669"/>
    <property type="project" value="UniProtKB-UniRule"/>
</dbReference>
<organism evidence="10 11">
    <name type="scientific">Persicimonas caeni</name>
    <dbReference type="NCBI Taxonomy" id="2292766"/>
    <lineage>
        <taxon>Bacteria</taxon>
        <taxon>Deltaproteobacteria</taxon>
        <taxon>Bradymonadales</taxon>
        <taxon>Bradymonadaceae</taxon>
        <taxon>Persicimonas</taxon>
    </lineage>
</organism>
<dbReference type="AlphaFoldDB" id="A0A4Y6Q2G1"/>
<comment type="function">
    <text evidence="7">Catalyzes the initial step of the lipid cycle reactions in the biosynthesis of the cell wall peptidoglycan: transfers peptidoglycan precursor phospho-MurNAc-pentapeptide from UDP-MurNAc-pentapeptide onto the lipid carrier undecaprenyl phosphate, yielding undecaprenyl-pyrophosphoryl-MurNAc-pentapeptide, known as lipid I.</text>
</comment>
<evidence type="ECO:0000256" key="2">
    <source>
        <dbReference type="ARBA" id="ARBA00005583"/>
    </source>
</evidence>
<dbReference type="GO" id="GO:0005886">
    <property type="term" value="C:plasma membrane"/>
    <property type="evidence" value="ECO:0007669"/>
    <property type="project" value="UniProtKB-SubCell"/>
</dbReference>
<accession>A0A5B8YDQ1</accession>
<keyword evidence="7" id="KW-0573">Peptidoglycan synthesis</keyword>
<dbReference type="GO" id="GO:0051301">
    <property type="term" value="P:cell division"/>
    <property type="evidence" value="ECO:0007669"/>
    <property type="project" value="UniProtKB-KW"/>
</dbReference>
<dbReference type="PANTHER" id="PTHR22926:SF5">
    <property type="entry name" value="PHOSPHO-N-ACETYLMURAMOYL-PENTAPEPTIDE-TRANSFERASE HOMOLOG"/>
    <property type="match status" value="1"/>
</dbReference>
<keyword evidence="7" id="KW-0132">Cell division</keyword>
<feature type="transmembrane region" description="Helical" evidence="7">
    <location>
        <begin position="134"/>
        <end position="154"/>
    </location>
</feature>
<name>A0A4Y6Q2G1_PERCE</name>
<keyword evidence="6 7" id="KW-0472">Membrane</keyword>
<dbReference type="Pfam" id="PF10555">
    <property type="entry name" value="MraY_sig1"/>
    <property type="match status" value="1"/>
</dbReference>
<feature type="transmembrane region" description="Helical" evidence="7">
    <location>
        <begin position="308"/>
        <end position="330"/>
    </location>
</feature>
<keyword evidence="7" id="KW-1003">Cell membrane</keyword>
<dbReference type="InterPro" id="IPR000715">
    <property type="entry name" value="Glycosyl_transferase_4"/>
</dbReference>